<protein>
    <submittedName>
        <fullName evidence="1">Uncharacterized protein</fullName>
    </submittedName>
</protein>
<proteinExistence type="predicted"/>
<gene>
    <name evidence="2" type="ORF">E5676_scaffold83066G00030</name>
    <name evidence="1" type="ORF">E6C27_scaffold47532G00030</name>
</gene>
<dbReference type="Proteomes" id="UP000321947">
    <property type="component" value="Unassembled WGS sequence"/>
</dbReference>
<evidence type="ECO:0000313" key="2">
    <source>
        <dbReference type="EMBL" id="TYK11534.1"/>
    </source>
</evidence>
<comment type="caution">
    <text evidence="1">The sequence shown here is derived from an EMBL/GenBank/DDBJ whole genome shotgun (WGS) entry which is preliminary data.</text>
</comment>
<dbReference type="Proteomes" id="UP000321393">
    <property type="component" value="Unassembled WGS sequence"/>
</dbReference>
<evidence type="ECO:0000313" key="1">
    <source>
        <dbReference type="EMBL" id="KAA0035386.1"/>
    </source>
</evidence>
<accession>A0A5A7SZL5</accession>
<dbReference type="AlphaFoldDB" id="A0A5A7SZL5"/>
<organism evidence="1 3">
    <name type="scientific">Cucumis melo var. makuwa</name>
    <name type="common">Oriental melon</name>
    <dbReference type="NCBI Taxonomy" id="1194695"/>
    <lineage>
        <taxon>Eukaryota</taxon>
        <taxon>Viridiplantae</taxon>
        <taxon>Streptophyta</taxon>
        <taxon>Embryophyta</taxon>
        <taxon>Tracheophyta</taxon>
        <taxon>Spermatophyta</taxon>
        <taxon>Magnoliopsida</taxon>
        <taxon>eudicotyledons</taxon>
        <taxon>Gunneridae</taxon>
        <taxon>Pentapetalae</taxon>
        <taxon>rosids</taxon>
        <taxon>fabids</taxon>
        <taxon>Cucurbitales</taxon>
        <taxon>Cucurbitaceae</taxon>
        <taxon>Benincaseae</taxon>
        <taxon>Cucumis</taxon>
    </lineage>
</organism>
<dbReference type="EMBL" id="SSTD01010761">
    <property type="protein sequence ID" value="TYK11534.1"/>
    <property type="molecule type" value="Genomic_DNA"/>
</dbReference>
<evidence type="ECO:0000313" key="3">
    <source>
        <dbReference type="Proteomes" id="UP000321393"/>
    </source>
</evidence>
<reference evidence="3 4" key="1">
    <citation type="submission" date="2019-08" db="EMBL/GenBank/DDBJ databases">
        <title>Draft genome sequences of two oriental melons (Cucumis melo L. var makuwa).</title>
        <authorList>
            <person name="Kwon S.-Y."/>
        </authorList>
    </citation>
    <scope>NUCLEOTIDE SEQUENCE [LARGE SCALE GENOMIC DNA]</scope>
    <source>
        <strain evidence="4">cv. Chang Bougi</strain>
        <strain evidence="3">cv. SW 3</strain>
        <tissue evidence="1">Leaf</tissue>
    </source>
</reference>
<sequence>MPIRSHERCSATLKFRRERRLLKLIMLHRIPIPNKEDSISIPCSLTPLSYGRSESDPYIDDLSYRVRERENTRGSKNLSELFGQAYLETLLSMGNPYGAPPSLYPVGCRTEKADLIPGSKNAGYEVQSMTIREILHQTYECYYDDLAVKSHKRVDHLESSIAPT</sequence>
<evidence type="ECO:0000313" key="4">
    <source>
        <dbReference type="Proteomes" id="UP000321947"/>
    </source>
</evidence>
<dbReference type="EMBL" id="SSTE01020041">
    <property type="protein sequence ID" value="KAA0035386.1"/>
    <property type="molecule type" value="Genomic_DNA"/>
</dbReference>
<name>A0A5A7SZL5_CUCMM</name>